<comment type="caution">
    <text evidence="3">The sequence shown here is derived from an EMBL/GenBank/DDBJ whole genome shotgun (WGS) entry which is preliminary data.</text>
</comment>
<evidence type="ECO:0000313" key="3">
    <source>
        <dbReference type="EMBL" id="CAA9892839.1"/>
    </source>
</evidence>
<dbReference type="SUPFAM" id="SSF55961">
    <property type="entry name" value="Bet v1-like"/>
    <property type="match status" value="1"/>
</dbReference>
<dbReference type="InterPro" id="IPR013538">
    <property type="entry name" value="ASHA1/2-like_C"/>
</dbReference>
<dbReference type="Pfam" id="PF08327">
    <property type="entry name" value="AHSA1"/>
    <property type="match status" value="1"/>
</dbReference>
<accession>A0A8S0Y743</accession>
<gene>
    <name evidence="3" type="ORF">METHB2_840005</name>
</gene>
<sequence>MSNLNEFKPDPELDLMFERVVEVPRELVWEAWTTPEKLKPWFCPLPWLTIDCEIDLRPGGIFRTVMQSPEGQNFPNAGCYLEVIQMKNWFGLTLWNQASAPRLSL</sequence>
<dbReference type="InterPro" id="IPR023393">
    <property type="entry name" value="START-like_dom_sf"/>
</dbReference>
<proteinExistence type="inferred from homology"/>
<name>A0A8S0Y743_9GAMM</name>
<feature type="domain" description="Activator of Hsp90 ATPase homologue 1/2-like C-terminal" evidence="2">
    <location>
        <begin position="23"/>
        <end position="87"/>
    </location>
</feature>
<reference evidence="3 4" key="1">
    <citation type="submission" date="2020-02" db="EMBL/GenBank/DDBJ databases">
        <authorList>
            <person name="Hogendoorn C."/>
        </authorList>
    </citation>
    <scope>NUCLEOTIDE SEQUENCE [LARGE SCALE GENOMIC DNA]</scope>
    <source>
        <strain evidence="3">METHB21</strain>
    </source>
</reference>
<evidence type="ECO:0000256" key="1">
    <source>
        <dbReference type="ARBA" id="ARBA00006817"/>
    </source>
</evidence>
<dbReference type="AlphaFoldDB" id="A0A8S0Y743"/>
<dbReference type="Proteomes" id="UP000494216">
    <property type="component" value="Unassembled WGS sequence"/>
</dbReference>
<protein>
    <recommendedName>
        <fullName evidence="2">Activator of Hsp90 ATPase homologue 1/2-like C-terminal domain-containing protein</fullName>
    </recommendedName>
</protein>
<evidence type="ECO:0000313" key="4">
    <source>
        <dbReference type="Proteomes" id="UP000494216"/>
    </source>
</evidence>
<keyword evidence="4" id="KW-1185">Reference proteome</keyword>
<comment type="similarity">
    <text evidence="1">Belongs to the AHA1 family.</text>
</comment>
<organism evidence="3 4">
    <name type="scientific">Candidatus Methylobacter favarea</name>
    <dbReference type="NCBI Taxonomy" id="2707345"/>
    <lineage>
        <taxon>Bacteria</taxon>
        <taxon>Pseudomonadati</taxon>
        <taxon>Pseudomonadota</taxon>
        <taxon>Gammaproteobacteria</taxon>
        <taxon>Methylococcales</taxon>
        <taxon>Methylococcaceae</taxon>
        <taxon>Methylobacter</taxon>
    </lineage>
</organism>
<dbReference type="Gene3D" id="3.30.530.20">
    <property type="match status" value="1"/>
</dbReference>
<evidence type="ECO:0000259" key="2">
    <source>
        <dbReference type="Pfam" id="PF08327"/>
    </source>
</evidence>
<dbReference type="EMBL" id="CADCXN010000118">
    <property type="protein sequence ID" value="CAA9892839.1"/>
    <property type="molecule type" value="Genomic_DNA"/>
</dbReference>